<proteinExistence type="predicted"/>
<sequence>MESIPTRLTWTDWRLSAYHVSSSTLVFRIRESYPFSLFAKSSVLGLTLTGLTFVLDRDPCTGAYPSFGCFSIHPSYWRVSSIYQGIWMEMRLGYGITASTYPIIDLHILTVVILENTHCSEQGPFPVEVMADI</sequence>
<organism evidence="1">
    <name type="scientific">Fusarium oxysporum Fo47</name>
    <dbReference type="NCBI Taxonomy" id="660027"/>
    <lineage>
        <taxon>Eukaryota</taxon>
        <taxon>Fungi</taxon>
        <taxon>Dikarya</taxon>
        <taxon>Ascomycota</taxon>
        <taxon>Pezizomycotina</taxon>
        <taxon>Sordariomycetes</taxon>
        <taxon>Hypocreomycetidae</taxon>
        <taxon>Hypocreales</taxon>
        <taxon>Nectriaceae</taxon>
        <taxon>Fusarium</taxon>
        <taxon>Fusarium oxysporum species complex</taxon>
    </lineage>
</organism>
<reference evidence="1" key="2">
    <citation type="submission" date="2012-06" db="EMBL/GenBank/DDBJ databases">
        <title>Annotation of the Genome Sequence of Fusarium oxysporum Fo47.</title>
        <authorList>
            <consortium name="The Broad Institute Genomics Platform"/>
            <person name="Ma L.-J."/>
            <person name="Corby-Kistler H."/>
            <person name="Broz K."/>
            <person name="Gale L.R."/>
            <person name="Jonkers W."/>
            <person name="O'Donnell K."/>
            <person name="Ploetz R."/>
            <person name="Steinberg C."/>
            <person name="Schwartz D.C."/>
            <person name="VanEtten H."/>
            <person name="Zhou S."/>
            <person name="Young S.K."/>
            <person name="Zeng Q."/>
            <person name="Gargeya S."/>
            <person name="Fitzgerald M."/>
            <person name="Abouelleil A."/>
            <person name="Alvarado L."/>
            <person name="Chapman S.B."/>
            <person name="Gainer-Dewar J."/>
            <person name="Goldberg J."/>
            <person name="Griggs A."/>
            <person name="Gujja S."/>
            <person name="Hansen M."/>
            <person name="Howarth C."/>
            <person name="Imamovic A."/>
            <person name="Ireland A."/>
            <person name="Larimer J."/>
            <person name="McCowan C."/>
            <person name="Murphy C."/>
            <person name="Pearson M."/>
            <person name="Poon T.W."/>
            <person name="Priest M."/>
            <person name="Roberts A."/>
            <person name="Saif S."/>
            <person name="Shea T."/>
            <person name="Sykes S."/>
            <person name="Wortman J."/>
            <person name="Nusbaum C."/>
            <person name="Birren B."/>
        </authorList>
    </citation>
    <scope>NUCLEOTIDE SEQUENCE</scope>
    <source>
        <strain evidence="1">Fo47</strain>
    </source>
</reference>
<gene>
    <name evidence="1" type="ORF">FOZG_02726</name>
</gene>
<reference evidence="1" key="1">
    <citation type="submission" date="2011-06" db="EMBL/GenBank/DDBJ databases">
        <title>The Genome Sequence of Fusarium oxysporum Fo47.</title>
        <authorList>
            <consortium name="The Broad Institute Genome Sequencing Platform"/>
            <person name="Ma L.-J."/>
            <person name="Gale L.R."/>
            <person name="Schwartz D.C."/>
            <person name="Zhou S."/>
            <person name="Corby-Kistler H."/>
            <person name="Young S.K."/>
            <person name="Zeng Q."/>
            <person name="Gargeya S."/>
            <person name="Fitzgerald M."/>
            <person name="Haas B."/>
            <person name="Abouelleil A."/>
            <person name="Alvarado L."/>
            <person name="Arachchi H.M."/>
            <person name="Berlin A."/>
            <person name="Brown A."/>
            <person name="Chapman S.B."/>
            <person name="Chen Z."/>
            <person name="Dunbar C."/>
            <person name="Freedman E."/>
            <person name="Gearin G."/>
            <person name="Gellesch M."/>
            <person name="Goldberg J."/>
            <person name="Griggs A."/>
            <person name="Gujja S."/>
            <person name="Heiman D."/>
            <person name="Howarth C."/>
            <person name="Larson L."/>
            <person name="Lui A."/>
            <person name="MacDonald P.J.P."/>
            <person name="Mehta T."/>
            <person name="Montmayeur A."/>
            <person name="Murphy C."/>
            <person name="Neiman D."/>
            <person name="Pearson M."/>
            <person name="Priest M."/>
            <person name="Roberts A."/>
            <person name="Saif S."/>
            <person name="Shea T."/>
            <person name="Shenoy N."/>
            <person name="Sisk P."/>
            <person name="Stolte C."/>
            <person name="Sykes S."/>
            <person name="Wortman J."/>
            <person name="Nusbaum C."/>
            <person name="Birren B."/>
        </authorList>
    </citation>
    <scope>NUCLEOTIDE SEQUENCE [LARGE SCALE GENOMIC DNA]</scope>
    <source>
        <strain evidence="1">Fo47</strain>
    </source>
</reference>
<evidence type="ECO:0000313" key="1">
    <source>
        <dbReference type="EMBL" id="EWZ46626.1"/>
    </source>
</evidence>
<dbReference type="Proteomes" id="UP000030766">
    <property type="component" value="Unassembled WGS sequence"/>
</dbReference>
<accession>W9KQC4</accession>
<dbReference type="AlphaFoldDB" id="W9KQC4"/>
<dbReference type="EMBL" id="JH717897">
    <property type="protein sequence ID" value="EWZ46626.1"/>
    <property type="molecule type" value="Genomic_DNA"/>
</dbReference>
<dbReference type="VEuPathDB" id="FungiDB:FOZG_02726"/>
<dbReference type="HOGENOM" id="CLU_1906846_0_0_1"/>
<protein>
    <submittedName>
        <fullName evidence="1">Uncharacterized protein</fullName>
    </submittedName>
</protein>
<name>W9KQC4_FUSOX</name>